<evidence type="ECO:0000313" key="2">
    <source>
        <dbReference type="EMBL" id="KYK57076.1"/>
    </source>
</evidence>
<evidence type="ECO:0000313" key="3">
    <source>
        <dbReference type="Proteomes" id="UP000076580"/>
    </source>
</evidence>
<dbReference type="InParanoid" id="A0A151GJ12"/>
<name>A0A151GJ12_DRECN</name>
<feature type="compositionally biased region" description="Gly residues" evidence="1">
    <location>
        <begin position="28"/>
        <end position="84"/>
    </location>
</feature>
<dbReference type="RefSeq" id="XP_040656428.1">
    <property type="nucleotide sequence ID" value="XM_040801395.1"/>
</dbReference>
<proteinExistence type="predicted"/>
<protein>
    <submittedName>
        <fullName evidence="2">Uncharacterized protein</fullName>
    </submittedName>
</protein>
<dbReference type="GeneID" id="63716726"/>
<feature type="compositionally biased region" description="Gly residues" evidence="1">
    <location>
        <begin position="1"/>
        <end position="18"/>
    </location>
</feature>
<dbReference type="STRING" id="98403.A0A151GJ12"/>
<accession>A0A151GJ12</accession>
<feature type="region of interest" description="Disordered" evidence="1">
    <location>
        <begin position="1"/>
        <end position="250"/>
    </location>
</feature>
<dbReference type="AlphaFoldDB" id="A0A151GJ12"/>
<gene>
    <name evidence="2" type="ORF">DCS_04083</name>
</gene>
<organism evidence="2 3">
    <name type="scientific">Drechmeria coniospora</name>
    <name type="common">Nematophagous fungus</name>
    <name type="synonym">Meria coniospora</name>
    <dbReference type="NCBI Taxonomy" id="98403"/>
    <lineage>
        <taxon>Eukaryota</taxon>
        <taxon>Fungi</taxon>
        <taxon>Dikarya</taxon>
        <taxon>Ascomycota</taxon>
        <taxon>Pezizomycotina</taxon>
        <taxon>Sordariomycetes</taxon>
        <taxon>Hypocreomycetidae</taxon>
        <taxon>Hypocreales</taxon>
        <taxon>Ophiocordycipitaceae</taxon>
        <taxon>Drechmeria</taxon>
    </lineage>
</organism>
<sequence length="250" mass="23691">MSAGTGFDGGRDGGGSDGGDGDGRRGDGGGGDGAGGDGGGGDGGVGDGGCGDGGGGDGGGGDGGGGDGGGGDGGGGDGGGGDGGVDLIILISRLGRAEPSNPPNQKVRPEVTSGPPVARHSPGARPTASDLDPFLDAHEPSAGACVGSWRRESGGLDPPLGLPTVETGSAAAHGLPGRPMEDGRGRGPVSATSGQVASARFVPTSSGIRSRRKVYVSSPSGTTDDVLAPRRTTTRTPPPLSHRLVPSALT</sequence>
<dbReference type="EMBL" id="LAYC01000002">
    <property type="protein sequence ID" value="KYK57076.1"/>
    <property type="molecule type" value="Genomic_DNA"/>
</dbReference>
<reference evidence="2 3" key="1">
    <citation type="journal article" date="2016" name="Sci. Rep.">
        <title>Insights into Adaptations to a Near-Obligate Nematode Endoparasitic Lifestyle from the Finished Genome of Drechmeria coniospora.</title>
        <authorList>
            <person name="Zhang L."/>
            <person name="Zhou Z."/>
            <person name="Guo Q."/>
            <person name="Fokkens L."/>
            <person name="Miskei M."/>
            <person name="Pocsi I."/>
            <person name="Zhang W."/>
            <person name="Chen M."/>
            <person name="Wang L."/>
            <person name="Sun Y."/>
            <person name="Donzelli B.G."/>
            <person name="Gibson D.M."/>
            <person name="Nelson D.R."/>
            <person name="Luo J.G."/>
            <person name="Rep M."/>
            <person name="Liu H."/>
            <person name="Yang S."/>
            <person name="Wang J."/>
            <person name="Krasnoff S.B."/>
            <person name="Xu Y."/>
            <person name="Molnar I."/>
            <person name="Lin M."/>
        </authorList>
    </citation>
    <scope>NUCLEOTIDE SEQUENCE [LARGE SCALE GENOMIC DNA]</scope>
    <source>
        <strain evidence="2 3">ARSEF 6962</strain>
    </source>
</reference>
<comment type="caution">
    <text evidence="2">The sequence shown here is derived from an EMBL/GenBank/DDBJ whole genome shotgun (WGS) entry which is preliminary data.</text>
</comment>
<evidence type="ECO:0000256" key="1">
    <source>
        <dbReference type="SAM" id="MobiDB-lite"/>
    </source>
</evidence>
<keyword evidence="3" id="KW-1185">Reference proteome</keyword>
<dbReference type="Proteomes" id="UP000076580">
    <property type="component" value="Chromosome 02"/>
</dbReference>